<gene>
    <name evidence="2" type="ORF">GCM10010347_63310</name>
</gene>
<accession>A0ABQ3F273</accession>
<sequence length="171" mass="18708">MRGRCRLGRSPASGPYAIDLGFVFGNFTADPDFYGTGAWRNRLSGQVQDICTTFAKTGTPGRTDWKQHNLGDRPTLVIDKETTAENDPLSNERKVFSALPYGGTKPTLQDLTPLTYHGTPWHDPRVIIALIGPVWTTVIAVSLLAVLAGAFFGIRHLLKRRRTARATTAAA</sequence>
<keyword evidence="1" id="KW-0812">Transmembrane</keyword>
<evidence type="ECO:0000313" key="2">
    <source>
        <dbReference type="EMBL" id="GHB83762.1"/>
    </source>
</evidence>
<dbReference type="InterPro" id="IPR029058">
    <property type="entry name" value="AB_hydrolase_fold"/>
</dbReference>
<organism evidence="2 3">
    <name type="scientific">Streptomyces cirratus</name>
    <dbReference type="NCBI Taxonomy" id="68187"/>
    <lineage>
        <taxon>Bacteria</taxon>
        <taxon>Bacillati</taxon>
        <taxon>Actinomycetota</taxon>
        <taxon>Actinomycetes</taxon>
        <taxon>Kitasatosporales</taxon>
        <taxon>Streptomycetaceae</taxon>
        <taxon>Streptomyces</taxon>
    </lineage>
</organism>
<protein>
    <submittedName>
        <fullName evidence="2">Uncharacterized protein</fullName>
    </submittedName>
</protein>
<evidence type="ECO:0000313" key="3">
    <source>
        <dbReference type="Proteomes" id="UP000642673"/>
    </source>
</evidence>
<dbReference type="EMBL" id="BMVP01000024">
    <property type="protein sequence ID" value="GHB83762.1"/>
    <property type="molecule type" value="Genomic_DNA"/>
</dbReference>
<name>A0ABQ3F273_9ACTN</name>
<keyword evidence="1" id="KW-1133">Transmembrane helix</keyword>
<keyword evidence="1" id="KW-0472">Membrane</keyword>
<evidence type="ECO:0000256" key="1">
    <source>
        <dbReference type="SAM" id="Phobius"/>
    </source>
</evidence>
<dbReference type="Proteomes" id="UP000642673">
    <property type="component" value="Unassembled WGS sequence"/>
</dbReference>
<proteinExistence type="predicted"/>
<keyword evidence="3" id="KW-1185">Reference proteome</keyword>
<feature type="transmembrane region" description="Helical" evidence="1">
    <location>
        <begin position="126"/>
        <end position="152"/>
    </location>
</feature>
<dbReference type="Gene3D" id="3.40.50.1820">
    <property type="entry name" value="alpha/beta hydrolase"/>
    <property type="match status" value="1"/>
</dbReference>
<comment type="caution">
    <text evidence="2">The sequence shown here is derived from an EMBL/GenBank/DDBJ whole genome shotgun (WGS) entry which is preliminary data.</text>
</comment>
<reference evidence="3" key="1">
    <citation type="journal article" date="2019" name="Int. J. Syst. Evol. Microbiol.">
        <title>The Global Catalogue of Microorganisms (GCM) 10K type strain sequencing project: providing services to taxonomists for standard genome sequencing and annotation.</title>
        <authorList>
            <consortium name="The Broad Institute Genomics Platform"/>
            <consortium name="The Broad Institute Genome Sequencing Center for Infectious Disease"/>
            <person name="Wu L."/>
            <person name="Ma J."/>
        </authorList>
    </citation>
    <scope>NUCLEOTIDE SEQUENCE [LARGE SCALE GENOMIC DNA]</scope>
    <source>
        <strain evidence="3">JCM 4738</strain>
    </source>
</reference>
<dbReference type="SUPFAM" id="SSF53474">
    <property type="entry name" value="alpha/beta-Hydrolases"/>
    <property type="match status" value="1"/>
</dbReference>
<dbReference type="RefSeq" id="WP_190187681.1">
    <property type="nucleotide sequence ID" value="NZ_BMVP01000024.1"/>
</dbReference>